<evidence type="ECO:0000313" key="1">
    <source>
        <dbReference type="EMBL" id="MFH4980890.1"/>
    </source>
</evidence>
<reference evidence="1 2" key="1">
    <citation type="submission" date="2024-08" db="EMBL/GenBank/DDBJ databases">
        <title>Gnathostoma spinigerum genome.</title>
        <authorList>
            <person name="Gonzalez-Bertolin B."/>
            <person name="Monzon S."/>
            <person name="Zaballos A."/>
            <person name="Jimenez P."/>
            <person name="Dekumyoy P."/>
            <person name="Varona S."/>
            <person name="Cuesta I."/>
            <person name="Sumanam S."/>
            <person name="Adisakwattana P."/>
            <person name="Gasser R.B."/>
            <person name="Hernandez-Gonzalez A."/>
            <person name="Young N.D."/>
            <person name="Perteguer M.J."/>
        </authorList>
    </citation>
    <scope>NUCLEOTIDE SEQUENCE [LARGE SCALE GENOMIC DNA]</scope>
    <source>
        <strain evidence="1">AL3</strain>
        <tissue evidence="1">Liver</tissue>
    </source>
</reference>
<gene>
    <name evidence="1" type="ORF">AB6A40_007599</name>
</gene>
<keyword evidence="2" id="KW-1185">Reference proteome</keyword>
<accession>A0ABD6EMX7</accession>
<organism evidence="1 2">
    <name type="scientific">Gnathostoma spinigerum</name>
    <dbReference type="NCBI Taxonomy" id="75299"/>
    <lineage>
        <taxon>Eukaryota</taxon>
        <taxon>Metazoa</taxon>
        <taxon>Ecdysozoa</taxon>
        <taxon>Nematoda</taxon>
        <taxon>Chromadorea</taxon>
        <taxon>Rhabditida</taxon>
        <taxon>Spirurina</taxon>
        <taxon>Gnathostomatomorpha</taxon>
        <taxon>Gnathostomatoidea</taxon>
        <taxon>Gnathostomatidae</taxon>
        <taxon>Gnathostoma</taxon>
    </lineage>
</organism>
<dbReference type="AlphaFoldDB" id="A0ABD6EMX7"/>
<sequence length="77" mass="9202">MWCSTKTISLYCDTRNDRKPWQSDHRILSDPHSTALLRVDESLFYSDQKAIKQNVSRNKKTMVRQFANDEMLILIRR</sequence>
<evidence type="ECO:0000313" key="2">
    <source>
        <dbReference type="Proteomes" id="UP001608902"/>
    </source>
</evidence>
<name>A0ABD6EMX7_9BILA</name>
<comment type="caution">
    <text evidence="1">The sequence shown here is derived from an EMBL/GenBank/DDBJ whole genome shotgun (WGS) entry which is preliminary data.</text>
</comment>
<protein>
    <submittedName>
        <fullName evidence="1">Uncharacterized protein</fullName>
    </submittedName>
</protein>
<proteinExistence type="predicted"/>
<dbReference type="EMBL" id="JBGFUD010006254">
    <property type="protein sequence ID" value="MFH4980890.1"/>
    <property type="molecule type" value="Genomic_DNA"/>
</dbReference>
<dbReference type="Proteomes" id="UP001608902">
    <property type="component" value="Unassembled WGS sequence"/>
</dbReference>